<dbReference type="STRING" id="578461.R0KVS4"/>
<evidence type="ECO:0000256" key="2">
    <source>
        <dbReference type="ARBA" id="ARBA00022723"/>
    </source>
</evidence>
<dbReference type="InterPro" id="IPR050331">
    <property type="entry name" value="Zinc_finger"/>
</dbReference>
<evidence type="ECO:0000256" key="4">
    <source>
        <dbReference type="ARBA" id="ARBA00022771"/>
    </source>
</evidence>
<dbReference type="OrthoDB" id="8922241at2759"/>
<dbReference type="GO" id="GO:0010468">
    <property type="term" value="P:regulation of gene expression"/>
    <property type="evidence" value="ECO:0007669"/>
    <property type="project" value="TreeGrafter"/>
</dbReference>
<dbReference type="GO" id="GO:0005634">
    <property type="term" value="C:nucleus"/>
    <property type="evidence" value="ECO:0007669"/>
    <property type="project" value="UniProtKB-SubCell"/>
</dbReference>
<dbReference type="SUPFAM" id="SSF57667">
    <property type="entry name" value="beta-beta-alpha zinc fingers"/>
    <property type="match status" value="2"/>
</dbReference>
<comment type="subcellular location">
    <subcellularLocation>
        <location evidence="1">Nucleus</location>
    </subcellularLocation>
</comment>
<dbReference type="PANTHER" id="PTHR16515">
    <property type="entry name" value="PR DOMAIN ZINC FINGER PROTEIN"/>
    <property type="match status" value="1"/>
</dbReference>
<dbReference type="GO" id="GO:0008270">
    <property type="term" value="F:zinc ion binding"/>
    <property type="evidence" value="ECO:0007669"/>
    <property type="project" value="UniProtKB-KW"/>
</dbReference>
<dbReference type="PANTHER" id="PTHR16515:SF66">
    <property type="entry name" value="C2H2-TYPE DOMAIN-CONTAINING PROTEIN"/>
    <property type="match status" value="1"/>
</dbReference>
<keyword evidence="6" id="KW-0539">Nucleus</keyword>
<dbReference type="Gene3D" id="3.30.160.60">
    <property type="entry name" value="Classic Zinc Finger"/>
    <property type="match status" value="2"/>
</dbReference>
<feature type="domain" description="C2H2-type" evidence="8">
    <location>
        <begin position="67"/>
        <end position="94"/>
    </location>
</feature>
<evidence type="ECO:0000256" key="1">
    <source>
        <dbReference type="ARBA" id="ARBA00004123"/>
    </source>
</evidence>
<keyword evidence="2" id="KW-0479">Metal-binding</keyword>
<dbReference type="VEuPathDB" id="MicrosporidiaDB:NBO_11g0067"/>
<dbReference type="PROSITE" id="PS50157">
    <property type="entry name" value="ZINC_FINGER_C2H2_2"/>
    <property type="match status" value="2"/>
</dbReference>
<gene>
    <name evidence="9" type="primary">ZN449</name>
    <name evidence="9" type="ORF">NBO_11g0067</name>
</gene>
<dbReference type="AlphaFoldDB" id="R0KVS4"/>
<evidence type="ECO:0000256" key="3">
    <source>
        <dbReference type="ARBA" id="ARBA00022737"/>
    </source>
</evidence>
<proteinExistence type="predicted"/>
<sequence length="102" mass="12153">MVDHINSHINNKKYQCIICKSRFVKSSHVIRHTQRHKEEKVKCNECKTLFYSKDNLKRHTLVCKRSHPCEICGESFESNKEYSKHLRTHKEIQKVYVKGHGT</sequence>
<dbReference type="EMBL" id="KB908919">
    <property type="protein sequence ID" value="EOB14996.1"/>
    <property type="molecule type" value="Genomic_DNA"/>
</dbReference>
<keyword evidence="3" id="KW-0677">Repeat</keyword>
<accession>R0KVS4</accession>
<dbReference type="SMART" id="SM00355">
    <property type="entry name" value="ZnF_C2H2"/>
    <property type="match status" value="3"/>
</dbReference>
<dbReference type="Pfam" id="PF00096">
    <property type="entry name" value="zf-C2H2"/>
    <property type="match status" value="2"/>
</dbReference>
<organism evidence="9 10">
    <name type="scientific">Nosema bombycis (strain CQ1 / CVCC 102059)</name>
    <name type="common">Microsporidian parasite</name>
    <name type="synonym">Pebrine of silkworm</name>
    <dbReference type="NCBI Taxonomy" id="578461"/>
    <lineage>
        <taxon>Eukaryota</taxon>
        <taxon>Fungi</taxon>
        <taxon>Fungi incertae sedis</taxon>
        <taxon>Microsporidia</taxon>
        <taxon>Nosematidae</taxon>
        <taxon>Nosema</taxon>
    </lineage>
</organism>
<reference evidence="9 10" key="1">
    <citation type="journal article" date="2013" name="BMC Genomics">
        <title>Comparative genomics of parasitic silkworm microsporidia reveal an association between genome expansion and host adaptation.</title>
        <authorList>
            <person name="Pan G."/>
            <person name="Xu J."/>
            <person name="Li T."/>
            <person name="Xia Q."/>
            <person name="Liu S.L."/>
            <person name="Zhang G."/>
            <person name="Li S."/>
            <person name="Li C."/>
            <person name="Liu H."/>
            <person name="Yang L."/>
            <person name="Liu T."/>
            <person name="Zhang X."/>
            <person name="Wu Z."/>
            <person name="Fan W."/>
            <person name="Dang X."/>
            <person name="Xiang H."/>
            <person name="Tao M."/>
            <person name="Li Y."/>
            <person name="Hu J."/>
            <person name="Li Z."/>
            <person name="Lin L."/>
            <person name="Luo J."/>
            <person name="Geng L."/>
            <person name="Wang L."/>
            <person name="Long M."/>
            <person name="Wan Y."/>
            <person name="He N."/>
            <person name="Zhang Z."/>
            <person name="Lu C."/>
            <person name="Keeling P.J."/>
            <person name="Wang J."/>
            <person name="Xiang Z."/>
            <person name="Zhou Z."/>
        </authorList>
    </citation>
    <scope>NUCLEOTIDE SEQUENCE [LARGE SCALE GENOMIC DNA]</scope>
    <source>
        <strain evidence="10">CQ1 / CVCC 102059</strain>
    </source>
</reference>
<protein>
    <submittedName>
        <fullName evidence="9">Zinc finger protein 449</fullName>
    </submittedName>
</protein>
<evidence type="ECO:0000256" key="6">
    <source>
        <dbReference type="ARBA" id="ARBA00023242"/>
    </source>
</evidence>
<evidence type="ECO:0000256" key="5">
    <source>
        <dbReference type="ARBA" id="ARBA00022833"/>
    </source>
</evidence>
<dbReference type="PROSITE" id="PS00028">
    <property type="entry name" value="ZINC_FINGER_C2H2_1"/>
    <property type="match status" value="2"/>
</dbReference>
<feature type="domain" description="C2H2-type" evidence="8">
    <location>
        <begin position="14"/>
        <end position="41"/>
    </location>
</feature>
<evidence type="ECO:0000256" key="7">
    <source>
        <dbReference type="PROSITE-ProRule" id="PRU00042"/>
    </source>
</evidence>
<evidence type="ECO:0000259" key="8">
    <source>
        <dbReference type="PROSITE" id="PS50157"/>
    </source>
</evidence>
<dbReference type="Proteomes" id="UP000016927">
    <property type="component" value="Unassembled WGS sequence"/>
</dbReference>
<dbReference type="InterPro" id="IPR013087">
    <property type="entry name" value="Znf_C2H2_type"/>
</dbReference>
<evidence type="ECO:0000313" key="9">
    <source>
        <dbReference type="EMBL" id="EOB14996.1"/>
    </source>
</evidence>
<keyword evidence="10" id="KW-1185">Reference proteome</keyword>
<name>R0KVS4_NOSB1</name>
<dbReference type="HOGENOM" id="CLU_2278240_0_0_1"/>
<evidence type="ECO:0000313" key="10">
    <source>
        <dbReference type="Proteomes" id="UP000016927"/>
    </source>
</evidence>
<keyword evidence="5" id="KW-0862">Zinc</keyword>
<dbReference type="InterPro" id="IPR036236">
    <property type="entry name" value="Znf_C2H2_sf"/>
</dbReference>
<keyword evidence="4 7" id="KW-0863">Zinc-finger</keyword>